<reference evidence="6" key="1">
    <citation type="submission" date="2011-06" db="EMBL/GenBank/DDBJ databases">
        <title>Complete genome sequence of Paenibacillus mucilaginosus KNP414.</title>
        <authorList>
            <person name="Wang J."/>
            <person name="Hu S."/>
            <person name="Hu X."/>
            <person name="Zhang B."/>
            <person name="Dong D."/>
            <person name="Zhang S."/>
            <person name="Zhao K."/>
            <person name="Wu D."/>
        </authorList>
    </citation>
    <scope>NUCLEOTIDE SEQUENCE [LARGE SCALE GENOMIC DNA]</scope>
    <source>
        <strain evidence="6">KNP414</strain>
    </source>
</reference>
<feature type="compositionally biased region" description="Basic and acidic residues" evidence="3">
    <location>
        <begin position="207"/>
        <end position="226"/>
    </location>
</feature>
<feature type="region of interest" description="Disordered" evidence="3">
    <location>
        <begin position="203"/>
        <end position="237"/>
    </location>
</feature>
<name>F8F8D5_PAEMK</name>
<evidence type="ECO:0000256" key="2">
    <source>
        <dbReference type="ARBA" id="ARBA00023136"/>
    </source>
</evidence>
<dbReference type="InterPro" id="IPR050768">
    <property type="entry name" value="UPF0353/GerABKA_families"/>
</dbReference>
<evidence type="ECO:0000313" key="5">
    <source>
        <dbReference type="EMBL" id="AEI41282.1"/>
    </source>
</evidence>
<feature type="compositionally biased region" description="Basic and acidic residues" evidence="3">
    <location>
        <begin position="75"/>
        <end position="84"/>
    </location>
</feature>
<dbReference type="RefSeq" id="WP_013916443.1">
    <property type="nucleotide sequence ID" value="NC_015690.1"/>
</dbReference>
<feature type="transmembrane region" description="Helical" evidence="4">
    <location>
        <begin position="528"/>
        <end position="548"/>
    </location>
</feature>
<dbReference type="Pfam" id="PF03323">
    <property type="entry name" value="GerA"/>
    <property type="match status" value="1"/>
</dbReference>
<dbReference type="PANTHER" id="PTHR22550">
    <property type="entry name" value="SPORE GERMINATION PROTEIN"/>
    <property type="match status" value="1"/>
</dbReference>
<keyword evidence="4" id="KW-0812">Transmembrane</keyword>
<keyword evidence="4" id="KW-1133">Transmembrane helix</keyword>
<evidence type="ECO:0000256" key="3">
    <source>
        <dbReference type="SAM" id="MobiDB-lite"/>
    </source>
</evidence>
<feature type="compositionally biased region" description="Basic and acidic residues" evidence="3">
    <location>
        <begin position="16"/>
        <end position="38"/>
    </location>
</feature>
<dbReference type="GO" id="GO:0016020">
    <property type="term" value="C:membrane"/>
    <property type="evidence" value="ECO:0007669"/>
    <property type="project" value="InterPro"/>
</dbReference>
<keyword evidence="2 4" id="KW-0472">Membrane</keyword>
<reference evidence="5 6" key="2">
    <citation type="journal article" date="2013" name="Genome Announc.">
        <title>Genome Sequence of Growth-Improving Paenibacillus mucilaginosus Strain KNP414.</title>
        <authorList>
            <person name="Lu J.J."/>
            <person name="Wang J.F."/>
            <person name="Hu X.F."/>
        </authorList>
    </citation>
    <scope>NUCLEOTIDE SEQUENCE [LARGE SCALE GENOMIC DNA]</scope>
    <source>
        <strain evidence="5 6">KNP414</strain>
    </source>
</reference>
<dbReference type="AlphaFoldDB" id="F8F8D5"/>
<gene>
    <name evidence="5" type="ordered locus">KNP414_02721</name>
</gene>
<protein>
    <submittedName>
        <fullName evidence="5">Stage V sporulation protein AF</fullName>
    </submittedName>
</protein>
<dbReference type="GO" id="GO:0009847">
    <property type="term" value="P:spore germination"/>
    <property type="evidence" value="ECO:0007669"/>
    <property type="project" value="InterPro"/>
</dbReference>
<feature type="compositionally biased region" description="Basic residues" evidence="3">
    <location>
        <begin position="1"/>
        <end position="10"/>
    </location>
</feature>
<feature type="transmembrane region" description="Helical" evidence="4">
    <location>
        <begin position="554"/>
        <end position="571"/>
    </location>
</feature>
<sequence>MQKQLKRAKLIKSIPLRREDHVEAHTEPEEERDEHLKEQLKEELEAKLEEIKEQSLAEKQAAKPVRTGLKSPGAQKKDLEKLEIDTEGNIIHAHRREPEKKEVKKESRGIQPGEKNDKSLKAQKRLTPREEELKEADAIPKTFDELKRALEEQVGLNKSFDVIFREMVFGGQKTGIFYFNGFAKDTALISVLERLSYADYGQGRRHGGFDERENLEERRRAGKEAGDAQGQGDAEKKDGKLGGLAVIDLFDEALIPHIQVEKAAKLSKVIDAVSAGGSAFFFEGHPEAICVDAKSFPARSTEEPDLERVVRGSRDGFVETLMTNVTLVRRRVRDPRLKLELTKVGQRTKSDVCIAYISDICDMDLVEAVKDKIQAVEVDGLPLAEKQLEEAIVGRGWNPYPMVRYSERPDVVSAHLLEGHVIVMVDTSPSVMIIPTTFFHHVQHAEEYRQTPIVGSYLRWVRFLGIAASIFLLPLWYLVVSSPELKPVGLEFVGPQQEGLIPLLGQFLIAELGIDLMRMAAVHTPTPLATAMGLVAAILIGDIAVKTGLFVNEVIMYLAVAAVGTFATPSYELSLANRISRLGLLLAAAIFRVPGFVLASTFLVVFLSVQRSYNTPYMWPFIPFNLKAMVDIMVRRPFLSMKTRMSLTKTTDRTRQPVR</sequence>
<dbReference type="PANTHER" id="PTHR22550:SF9">
    <property type="entry name" value="STAGE V SPORULATION PROTEIN AF"/>
    <property type="match status" value="1"/>
</dbReference>
<dbReference type="KEGG" id="pms:KNP414_02721"/>
<organism evidence="5 6">
    <name type="scientific">Paenibacillus mucilaginosus (strain KNP414)</name>
    <dbReference type="NCBI Taxonomy" id="1036673"/>
    <lineage>
        <taxon>Bacteria</taxon>
        <taxon>Bacillati</taxon>
        <taxon>Bacillota</taxon>
        <taxon>Bacilli</taxon>
        <taxon>Bacillales</taxon>
        <taxon>Paenibacillaceae</taxon>
        <taxon>Paenibacillus</taxon>
    </lineage>
</organism>
<dbReference type="InterPro" id="IPR004995">
    <property type="entry name" value="Spore_Ger"/>
</dbReference>
<dbReference type="HOGENOM" id="CLU_021639_3_1_9"/>
<evidence type="ECO:0000256" key="1">
    <source>
        <dbReference type="ARBA" id="ARBA00005278"/>
    </source>
</evidence>
<feature type="transmembrane region" description="Helical" evidence="4">
    <location>
        <begin position="460"/>
        <end position="479"/>
    </location>
</feature>
<dbReference type="Proteomes" id="UP000006620">
    <property type="component" value="Chromosome"/>
</dbReference>
<feature type="transmembrane region" description="Helical" evidence="4">
    <location>
        <begin position="583"/>
        <end position="605"/>
    </location>
</feature>
<proteinExistence type="inferred from homology"/>
<feature type="compositionally biased region" description="Basic and acidic residues" evidence="3">
    <location>
        <begin position="96"/>
        <end position="120"/>
    </location>
</feature>
<evidence type="ECO:0000256" key="4">
    <source>
        <dbReference type="SAM" id="Phobius"/>
    </source>
</evidence>
<feature type="compositionally biased region" description="Basic and acidic residues" evidence="3">
    <location>
        <begin position="127"/>
        <end position="136"/>
    </location>
</feature>
<dbReference type="EMBL" id="CP002869">
    <property type="protein sequence ID" value="AEI41282.1"/>
    <property type="molecule type" value="Genomic_DNA"/>
</dbReference>
<feature type="region of interest" description="Disordered" evidence="3">
    <location>
        <begin position="55"/>
        <end position="136"/>
    </location>
</feature>
<evidence type="ECO:0000313" key="6">
    <source>
        <dbReference type="Proteomes" id="UP000006620"/>
    </source>
</evidence>
<accession>F8F8D5</accession>
<dbReference type="PATRIC" id="fig|1036673.3.peg.2479"/>
<feature type="region of interest" description="Disordered" evidence="3">
    <location>
        <begin position="1"/>
        <end position="38"/>
    </location>
</feature>
<comment type="similarity">
    <text evidence="1">Belongs to the GerABKA family.</text>
</comment>